<dbReference type="Gene3D" id="3.10.20.310">
    <property type="entry name" value="membrane protein fhac"/>
    <property type="match status" value="1"/>
</dbReference>
<dbReference type="Pfam" id="PF07244">
    <property type="entry name" value="POTRA"/>
    <property type="match status" value="1"/>
</dbReference>
<dbReference type="OrthoDB" id="9769707at2"/>
<name>A0A4S4NCD5_9RHOB</name>
<dbReference type="InterPro" id="IPR000184">
    <property type="entry name" value="Bac_surfAg_D15"/>
</dbReference>
<feature type="domain" description="Bacterial surface antigen (D15)" evidence="4">
    <location>
        <begin position="329"/>
        <end position="600"/>
    </location>
</feature>
<evidence type="ECO:0000313" key="7">
    <source>
        <dbReference type="Proteomes" id="UP000306602"/>
    </source>
</evidence>
<comment type="caution">
    <text evidence="6">The sequence shown here is derived from an EMBL/GenBank/DDBJ whole genome shotgun (WGS) entry which is preliminary data.</text>
</comment>
<feature type="domain" description="POTRA" evidence="5">
    <location>
        <begin position="202"/>
        <end position="261"/>
    </location>
</feature>
<protein>
    <submittedName>
        <fullName evidence="6">Outer membrane protein assembly factor</fullName>
    </submittedName>
</protein>
<keyword evidence="7" id="KW-1185">Reference proteome</keyword>
<feature type="chain" id="PRO_5020256648" evidence="3">
    <location>
        <begin position="25"/>
        <end position="600"/>
    </location>
</feature>
<proteinExistence type="predicted"/>
<evidence type="ECO:0000313" key="6">
    <source>
        <dbReference type="EMBL" id="THH35718.1"/>
    </source>
</evidence>
<dbReference type="InterPro" id="IPR010827">
    <property type="entry name" value="BamA/TamA_POTRA"/>
</dbReference>
<dbReference type="GO" id="GO:0019867">
    <property type="term" value="C:outer membrane"/>
    <property type="evidence" value="ECO:0007669"/>
    <property type="project" value="InterPro"/>
</dbReference>
<comment type="subcellular location">
    <subcellularLocation>
        <location evidence="1">Membrane</location>
    </subcellularLocation>
</comment>
<evidence type="ECO:0000256" key="3">
    <source>
        <dbReference type="SAM" id="SignalP"/>
    </source>
</evidence>
<feature type="signal peptide" evidence="3">
    <location>
        <begin position="1"/>
        <end position="24"/>
    </location>
</feature>
<evidence type="ECO:0000259" key="5">
    <source>
        <dbReference type="Pfam" id="PF07244"/>
    </source>
</evidence>
<sequence>MPVSRPFRLTAALCLSLCATGAAALDTLKFNIASEDDDLRDALRSASLVRLARDEERTGSEDIIAAALADYRRLLSVLYQNGRYSGVVKISIDGREAASINLLRLPERIARVEISVTPGPRFRLGRAEIAPLAPGDSLPPEFRTGETARSTVIQDAVQSGIDGWRQEGHAKAAVAAQKLTANHADRRVDAQITLDPGPQLRFGTLQIDSSSKVPENRLRKIAGLPSGEVYDPDEVTLAAKRLRRTGTFSSVTLTEAEAANPDGTLDFGLEVADSKPRRFGFGAEIASLEGLTLSAFWMHRNITNRADRLRIDGEIAQIGGQSGGYEGGVDYSIGLRFDRPAVYGPDTGGFAYIRLEREDEPTYLQDSFEIGIGATRYISDELEAELAVAYTYSEETDDYGTDTFSYISLPGSLTWDTRDTLLDATEGQYVELTATPFAGFKGTGSGGQITADARVYRRTSDRLVLAGRLQFGSLIGPDIEDTPADFLFYSGGGGTVRGQPYQSLFVTQDTGEETGGRSFLGLSAEVRAEVTEAIGLVAFADAGYIGEESFIDGSGEWHAGAGLGLRYNTGIGPIRLDVAAPVSGDTGDGVQIYVGIGQAF</sequence>
<dbReference type="Pfam" id="PF01103">
    <property type="entry name" value="Omp85"/>
    <property type="match status" value="1"/>
</dbReference>
<gene>
    <name evidence="6" type="ORF">E4Z66_11560</name>
</gene>
<dbReference type="Proteomes" id="UP000306602">
    <property type="component" value="Unassembled WGS sequence"/>
</dbReference>
<accession>A0A4S4NCD5</accession>
<dbReference type="EMBL" id="SRKY01000003">
    <property type="protein sequence ID" value="THH35718.1"/>
    <property type="molecule type" value="Genomic_DNA"/>
</dbReference>
<organism evidence="6 7">
    <name type="scientific">Aliishimia ponticola</name>
    <dbReference type="NCBI Taxonomy" id="2499833"/>
    <lineage>
        <taxon>Bacteria</taxon>
        <taxon>Pseudomonadati</taxon>
        <taxon>Pseudomonadota</taxon>
        <taxon>Alphaproteobacteria</taxon>
        <taxon>Rhodobacterales</taxon>
        <taxon>Paracoccaceae</taxon>
        <taxon>Aliishimia</taxon>
    </lineage>
</organism>
<evidence type="ECO:0000256" key="2">
    <source>
        <dbReference type="ARBA" id="ARBA00023136"/>
    </source>
</evidence>
<keyword evidence="2" id="KW-0472">Membrane</keyword>
<dbReference type="AlphaFoldDB" id="A0A4S4NCD5"/>
<keyword evidence="3" id="KW-0732">Signal</keyword>
<evidence type="ECO:0000259" key="4">
    <source>
        <dbReference type="Pfam" id="PF01103"/>
    </source>
</evidence>
<reference evidence="6 7" key="1">
    <citation type="submission" date="2019-04" db="EMBL/GenBank/DDBJ databases">
        <title>Shimia ponticola sp. nov., isolated from seawater.</title>
        <authorList>
            <person name="Kim Y.-O."/>
            <person name="Yoon J.-H."/>
        </authorList>
    </citation>
    <scope>NUCLEOTIDE SEQUENCE [LARGE SCALE GENOMIC DNA]</scope>
    <source>
        <strain evidence="6 7">MYP11</strain>
    </source>
</reference>
<evidence type="ECO:0000256" key="1">
    <source>
        <dbReference type="ARBA" id="ARBA00004370"/>
    </source>
</evidence>
<dbReference type="Gene3D" id="2.40.160.50">
    <property type="entry name" value="membrane protein fhac: a member of the omp85/tpsb transporter family"/>
    <property type="match status" value="1"/>
</dbReference>